<evidence type="ECO:0000256" key="4">
    <source>
        <dbReference type="ARBA" id="ARBA00022989"/>
    </source>
</evidence>
<keyword evidence="8" id="KW-1185">Reference proteome</keyword>
<protein>
    <recommendedName>
        <fullName evidence="6">SURF1-like protein</fullName>
    </recommendedName>
</protein>
<gene>
    <name evidence="7" type="ORF">ACFFJC_04790</name>
</gene>
<comment type="similarity">
    <text evidence="2 6">Belongs to the SURF1 family.</text>
</comment>
<dbReference type="Pfam" id="PF02104">
    <property type="entry name" value="SURF1"/>
    <property type="match status" value="1"/>
</dbReference>
<name>A0ABV6CT20_9SPHN</name>
<comment type="caution">
    <text evidence="6">Lacks conserved residue(s) required for the propagation of feature annotation.</text>
</comment>
<keyword evidence="6" id="KW-1003">Cell membrane</keyword>
<evidence type="ECO:0000313" key="8">
    <source>
        <dbReference type="Proteomes" id="UP001589798"/>
    </source>
</evidence>
<evidence type="ECO:0000313" key="7">
    <source>
        <dbReference type="EMBL" id="MFC0203587.1"/>
    </source>
</evidence>
<dbReference type="Proteomes" id="UP001589798">
    <property type="component" value="Unassembled WGS sequence"/>
</dbReference>
<keyword evidence="4 6" id="KW-1133">Transmembrane helix</keyword>
<accession>A0ABV6CT20</accession>
<reference evidence="7 8" key="1">
    <citation type="submission" date="2024-09" db="EMBL/GenBank/DDBJ databases">
        <authorList>
            <person name="Sun Q."/>
            <person name="Mori K."/>
        </authorList>
    </citation>
    <scope>NUCLEOTIDE SEQUENCE [LARGE SCALE GENOMIC DNA]</scope>
    <source>
        <strain evidence="7 8">CCM 7706</strain>
    </source>
</reference>
<comment type="caution">
    <text evidence="7">The sequence shown here is derived from an EMBL/GenBank/DDBJ whole genome shotgun (WGS) entry which is preliminary data.</text>
</comment>
<evidence type="ECO:0000256" key="1">
    <source>
        <dbReference type="ARBA" id="ARBA00004370"/>
    </source>
</evidence>
<dbReference type="InterPro" id="IPR002994">
    <property type="entry name" value="Surf1/Shy1"/>
</dbReference>
<evidence type="ECO:0000256" key="6">
    <source>
        <dbReference type="RuleBase" id="RU363076"/>
    </source>
</evidence>
<feature type="transmembrane region" description="Helical" evidence="6">
    <location>
        <begin position="183"/>
        <end position="204"/>
    </location>
</feature>
<dbReference type="CDD" id="cd06662">
    <property type="entry name" value="SURF1"/>
    <property type="match status" value="1"/>
</dbReference>
<evidence type="ECO:0000256" key="2">
    <source>
        <dbReference type="ARBA" id="ARBA00007165"/>
    </source>
</evidence>
<proteinExistence type="inferred from homology"/>
<dbReference type="PANTHER" id="PTHR23427:SF2">
    <property type="entry name" value="SURFEIT LOCUS PROTEIN 1"/>
    <property type="match status" value="1"/>
</dbReference>
<dbReference type="PROSITE" id="PS50895">
    <property type="entry name" value="SURF1"/>
    <property type="match status" value="1"/>
</dbReference>
<dbReference type="RefSeq" id="WP_379486470.1">
    <property type="nucleotide sequence ID" value="NZ_JBHLWK010000008.1"/>
</dbReference>
<comment type="subcellular location">
    <subcellularLocation>
        <location evidence="6">Cell membrane</location>
        <topology evidence="6">Multi-pass membrane protein</topology>
    </subcellularLocation>
    <subcellularLocation>
        <location evidence="1">Membrane</location>
    </subcellularLocation>
</comment>
<keyword evidence="5 6" id="KW-0472">Membrane</keyword>
<sequence length="207" mass="22198">MHWKHALIARVEARVHAAPVALPPDARLAGDKAKALEYLRVRVAGSYEAGSSTLVRAATALGTGYWAMTALRLDDGRRVWINRGYVPQGTTRAVAEASVPAGRATVTGLLRANEPGGSLLQANRPEDERWYSRDVAALAAARGLERVSPAFVDAQAEQGARPRNSASAPVAGLTQVQFADNHLVYALTWFGMALLCAVGLVFAWRRA</sequence>
<evidence type="ECO:0000256" key="5">
    <source>
        <dbReference type="ARBA" id="ARBA00023136"/>
    </source>
</evidence>
<dbReference type="InterPro" id="IPR045214">
    <property type="entry name" value="Surf1/Surf4"/>
</dbReference>
<evidence type="ECO:0000256" key="3">
    <source>
        <dbReference type="ARBA" id="ARBA00022692"/>
    </source>
</evidence>
<keyword evidence="3 6" id="KW-0812">Transmembrane</keyword>
<organism evidence="7 8">
    <name type="scientific">Novosphingobium soli</name>
    <dbReference type="NCBI Taxonomy" id="574956"/>
    <lineage>
        <taxon>Bacteria</taxon>
        <taxon>Pseudomonadati</taxon>
        <taxon>Pseudomonadota</taxon>
        <taxon>Alphaproteobacteria</taxon>
        <taxon>Sphingomonadales</taxon>
        <taxon>Sphingomonadaceae</taxon>
        <taxon>Novosphingobium</taxon>
    </lineage>
</organism>
<dbReference type="PANTHER" id="PTHR23427">
    <property type="entry name" value="SURFEIT LOCUS PROTEIN"/>
    <property type="match status" value="1"/>
</dbReference>
<dbReference type="EMBL" id="JBHLWK010000008">
    <property type="protein sequence ID" value="MFC0203587.1"/>
    <property type="molecule type" value="Genomic_DNA"/>
</dbReference>